<gene>
    <name evidence="2" type="ORF">LSAT_V11C500276160</name>
</gene>
<reference evidence="2 3" key="1">
    <citation type="journal article" date="2017" name="Nat. Commun.">
        <title>Genome assembly with in vitro proximity ligation data and whole-genome triplication in lettuce.</title>
        <authorList>
            <person name="Reyes-Chin-Wo S."/>
            <person name="Wang Z."/>
            <person name="Yang X."/>
            <person name="Kozik A."/>
            <person name="Arikit S."/>
            <person name="Song C."/>
            <person name="Xia L."/>
            <person name="Froenicke L."/>
            <person name="Lavelle D.O."/>
            <person name="Truco M.J."/>
            <person name="Xia R."/>
            <person name="Zhu S."/>
            <person name="Xu C."/>
            <person name="Xu H."/>
            <person name="Xu X."/>
            <person name="Cox K."/>
            <person name="Korf I."/>
            <person name="Meyers B.C."/>
            <person name="Michelmore R.W."/>
        </authorList>
    </citation>
    <scope>NUCLEOTIDE SEQUENCE [LARGE SCALE GENOMIC DNA]</scope>
    <source>
        <strain evidence="3">cv. Salinas</strain>
        <tissue evidence="2">Seedlings</tissue>
    </source>
</reference>
<accession>A0A9R1XDV4</accession>
<comment type="caution">
    <text evidence="2">The sequence shown here is derived from an EMBL/GenBank/DDBJ whole genome shotgun (WGS) entry which is preliminary data.</text>
</comment>
<feature type="compositionally biased region" description="Acidic residues" evidence="1">
    <location>
        <begin position="64"/>
        <end position="75"/>
    </location>
</feature>
<dbReference type="AlphaFoldDB" id="A0A9R1XDV4"/>
<protein>
    <submittedName>
        <fullName evidence="2">Uncharacterized protein</fullName>
    </submittedName>
</protein>
<dbReference type="EMBL" id="NBSK02000005">
    <property type="protein sequence ID" value="KAJ0206659.1"/>
    <property type="molecule type" value="Genomic_DNA"/>
</dbReference>
<name>A0A9R1XDV4_LACSA</name>
<feature type="region of interest" description="Disordered" evidence="1">
    <location>
        <begin position="52"/>
        <end position="75"/>
    </location>
</feature>
<evidence type="ECO:0000256" key="1">
    <source>
        <dbReference type="SAM" id="MobiDB-lite"/>
    </source>
</evidence>
<organism evidence="2 3">
    <name type="scientific">Lactuca sativa</name>
    <name type="common">Garden lettuce</name>
    <dbReference type="NCBI Taxonomy" id="4236"/>
    <lineage>
        <taxon>Eukaryota</taxon>
        <taxon>Viridiplantae</taxon>
        <taxon>Streptophyta</taxon>
        <taxon>Embryophyta</taxon>
        <taxon>Tracheophyta</taxon>
        <taxon>Spermatophyta</taxon>
        <taxon>Magnoliopsida</taxon>
        <taxon>eudicotyledons</taxon>
        <taxon>Gunneridae</taxon>
        <taxon>Pentapetalae</taxon>
        <taxon>asterids</taxon>
        <taxon>campanulids</taxon>
        <taxon>Asterales</taxon>
        <taxon>Asteraceae</taxon>
        <taxon>Cichorioideae</taxon>
        <taxon>Cichorieae</taxon>
        <taxon>Lactucinae</taxon>
        <taxon>Lactuca</taxon>
    </lineage>
</organism>
<keyword evidence="3" id="KW-1185">Reference proteome</keyword>
<evidence type="ECO:0000313" key="2">
    <source>
        <dbReference type="EMBL" id="KAJ0206659.1"/>
    </source>
</evidence>
<proteinExistence type="predicted"/>
<dbReference type="Proteomes" id="UP000235145">
    <property type="component" value="Unassembled WGS sequence"/>
</dbReference>
<sequence length="124" mass="14533">MVLSIWCFREKFATVQDLGKRYEGYDKYFTLKIQNSEVYYLEDMVSDDSREALYSESGYGSEGSGDDYDDSDYNVDESNIQFDIDVDMTEFHNVVDTDEHEILNNHSTDEGNDMIDNELENYCY</sequence>
<evidence type="ECO:0000313" key="3">
    <source>
        <dbReference type="Proteomes" id="UP000235145"/>
    </source>
</evidence>